<dbReference type="InterPro" id="IPR051011">
    <property type="entry name" value="Metal_resp_trans_reg"/>
</dbReference>
<dbReference type="SUPFAM" id="SSF46785">
    <property type="entry name" value="Winged helix' DNA-binding domain"/>
    <property type="match status" value="1"/>
</dbReference>
<dbReference type="PRINTS" id="PR00778">
    <property type="entry name" value="HTHARSR"/>
</dbReference>
<keyword evidence="2" id="KW-0238">DNA-binding</keyword>
<gene>
    <name evidence="5" type="primary">sdpR_14</name>
    <name evidence="5" type="ORF">GALL_266840</name>
</gene>
<proteinExistence type="predicted"/>
<dbReference type="AlphaFoldDB" id="A0A1J5R7R5"/>
<evidence type="ECO:0000259" key="4">
    <source>
        <dbReference type="PROSITE" id="PS50987"/>
    </source>
</evidence>
<dbReference type="SMART" id="SM00418">
    <property type="entry name" value="HTH_ARSR"/>
    <property type="match status" value="1"/>
</dbReference>
<dbReference type="GO" id="GO:0003677">
    <property type="term" value="F:DNA binding"/>
    <property type="evidence" value="ECO:0007669"/>
    <property type="project" value="UniProtKB-KW"/>
</dbReference>
<dbReference type="CDD" id="cd00090">
    <property type="entry name" value="HTH_ARSR"/>
    <property type="match status" value="1"/>
</dbReference>
<dbReference type="Gene3D" id="1.10.10.10">
    <property type="entry name" value="Winged helix-like DNA-binding domain superfamily/Winged helix DNA-binding domain"/>
    <property type="match status" value="1"/>
</dbReference>
<evidence type="ECO:0000256" key="2">
    <source>
        <dbReference type="ARBA" id="ARBA00023125"/>
    </source>
</evidence>
<dbReference type="InterPro" id="IPR001845">
    <property type="entry name" value="HTH_ArsR_DNA-bd_dom"/>
</dbReference>
<dbReference type="NCBIfam" id="NF033788">
    <property type="entry name" value="HTH_metalloreg"/>
    <property type="match status" value="1"/>
</dbReference>
<accession>A0A1J5R7R5</accession>
<dbReference type="InterPro" id="IPR036388">
    <property type="entry name" value="WH-like_DNA-bd_sf"/>
</dbReference>
<protein>
    <submittedName>
        <fullName evidence="5">Transcriptional repressor SdpR</fullName>
    </submittedName>
</protein>
<dbReference type="InterPro" id="IPR036390">
    <property type="entry name" value="WH_DNA-bd_sf"/>
</dbReference>
<dbReference type="PROSITE" id="PS50987">
    <property type="entry name" value="HTH_ARSR_2"/>
    <property type="match status" value="1"/>
</dbReference>
<evidence type="ECO:0000256" key="3">
    <source>
        <dbReference type="ARBA" id="ARBA00023163"/>
    </source>
</evidence>
<evidence type="ECO:0000256" key="1">
    <source>
        <dbReference type="ARBA" id="ARBA00023015"/>
    </source>
</evidence>
<dbReference type="InterPro" id="IPR011991">
    <property type="entry name" value="ArsR-like_HTH"/>
</dbReference>
<evidence type="ECO:0000313" key="5">
    <source>
        <dbReference type="EMBL" id="OIQ91410.1"/>
    </source>
</evidence>
<dbReference type="PANTHER" id="PTHR43132">
    <property type="entry name" value="ARSENICAL RESISTANCE OPERON REPRESSOR ARSR-RELATED"/>
    <property type="match status" value="1"/>
</dbReference>
<reference evidence="5" key="1">
    <citation type="submission" date="2016-10" db="EMBL/GenBank/DDBJ databases">
        <title>Sequence of Gallionella enrichment culture.</title>
        <authorList>
            <person name="Poehlein A."/>
            <person name="Muehling M."/>
            <person name="Daniel R."/>
        </authorList>
    </citation>
    <scope>NUCLEOTIDE SEQUENCE</scope>
</reference>
<dbReference type="PANTHER" id="PTHR43132:SF2">
    <property type="entry name" value="ARSENICAL RESISTANCE OPERON REPRESSOR ARSR-RELATED"/>
    <property type="match status" value="1"/>
</dbReference>
<organism evidence="5">
    <name type="scientific">mine drainage metagenome</name>
    <dbReference type="NCBI Taxonomy" id="410659"/>
    <lineage>
        <taxon>unclassified sequences</taxon>
        <taxon>metagenomes</taxon>
        <taxon>ecological metagenomes</taxon>
    </lineage>
</organism>
<dbReference type="Pfam" id="PF12840">
    <property type="entry name" value="HTH_20"/>
    <property type="match status" value="1"/>
</dbReference>
<name>A0A1J5R7R5_9ZZZZ</name>
<dbReference type="GO" id="GO:0003700">
    <property type="term" value="F:DNA-binding transcription factor activity"/>
    <property type="evidence" value="ECO:0007669"/>
    <property type="project" value="InterPro"/>
</dbReference>
<feature type="domain" description="HTH arsR-type" evidence="4">
    <location>
        <begin position="6"/>
        <end position="103"/>
    </location>
</feature>
<dbReference type="EMBL" id="MLJW01000260">
    <property type="protein sequence ID" value="OIQ91410.1"/>
    <property type="molecule type" value="Genomic_DNA"/>
</dbReference>
<comment type="caution">
    <text evidence="5">The sequence shown here is derived from an EMBL/GenBank/DDBJ whole genome shotgun (WGS) entry which is preliminary data.</text>
</comment>
<keyword evidence="1" id="KW-0805">Transcription regulation</keyword>
<keyword evidence="3" id="KW-0804">Transcription</keyword>
<sequence>MRGQISNDVGDRANLNALAGLAQESRLAIFRLLVGQGPNGLAAGTIAERLGIVNATLSFHLKELTRAGLVIPNQSGSFIYYSANYATMNALIAYLTENCCQDSKCKASGPATKHRRKAA</sequence>